<comment type="similarity">
    <text evidence="2">Belongs to the VKOR family.</text>
</comment>
<dbReference type="GO" id="GO:0008233">
    <property type="term" value="F:peptidase activity"/>
    <property type="evidence" value="ECO:0007669"/>
    <property type="project" value="InterPro"/>
</dbReference>
<evidence type="ECO:0000256" key="7">
    <source>
        <dbReference type="ARBA" id="ARBA00023136"/>
    </source>
</evidence>
<keyword evidence="7 10" id="KW-0472">Membrane</keyword>
<feature type="transmembrane region" description="Helical" evidence="10">
    <location>
        <begin position="279"/>
        <end position="299"/>
    </location>
</feature>
<proteinExistence type="inferred from homology"/>
<keyword evidence="5 10" id="KW-1133">Transmembrane helix</keyword>
<dbReference type="GO" id="GO:0016020">
    <property type="term" value="C:membrane"/>
    <property type="evidence" value="ECO:0007669"/>
    <property type="project" value="UniProtKB-SubCell"/>
</dbReference>
<dbReference type="OrthoDB" id="1100563at2"/>
<dbReference type="GO" id="GO:0048038">
    <property type="term" value="F:quinone binding"/>
    <property type="evidence" value="ECO:0007669"/>
    <property type="project" value="UniProtKB-KW"/>
</dbReference>
<comment type="subcellular location">
    <subcellularLocation>
        <location evidence="1">Membrane</location>
        <topology evidence="1">Multi-pass membrane protein</topology>
    </subcellularLocation>
</comment>
<dbReference type="InterPro" id="IPR036249">
    <property type="entry name" value="Thioredoxin-like_sf"/>
</dbReference>
<reference evidence="12 13" key="1">
    <citation type="submission" date="2018-10" db="EMBL/GenBank/DDBJ databases">
        <title>Genome sequencing of Pedobacter jejuensis TNB23.</title>
        <authorList>
            <person name="Cho Y.-J."/>
            <person name="Cho A."/>
            <person name="Kim O.-S."/>
        </authorList>
    </citation>
    <scope>NUCLEOTIDE SEQUENCE [LARGE SCALE GENOMIC DNA]</scope>
    <source>
        <strain evidence="12 13">TNB23</strain>
    </source>
</reference>
<keyword evidence="13" id="KW-1185">Reference proteome</keyword>
<dbReference type="CDD" id="cd12921">
    <property type="entry name" value="VKOR_4"/>
    <property type="match status" value="1"/>
</dbReference>
<evidence type="ECO:0000259" key="11">
    <source>
        <dbReference type="PROSITE" id="PS50990"/>
    </source>
</evidence>
<evidence type="ECO:0000256" key="4">
    <source>
        <dbReference type="ARBA" id="ARBA00022719"/>
    </source>
</evidence>
<keyword evidence="3 10" id="KW-0812">Transmembrane</keyword>
<evidence type="ECO:0000256" key="3">
    <source>
        <dbReference type="ARBA" id="ARBA00022692"/>
    </source>
</evidence>
<dbReference type="InterPro" id="IPR038354">
    <property type="entry name" value="VKOR_sf"/>
</dbReference>
<gene>
    <name evidence="12" type="ORF">D7004_04870</name>
</gene>
<evidence type="ECO:0000256" key="8">
    <source>
        <dbReference type="ARBA" id="ARBA00023157"/>
    </source>
</evidence>
<evidence type="ECO:0000256" key="10">
    <source>
        <dbReference type="SAM" id="Phobius"/>
    </source>
</evidence>
<evidence type="ECO:0000256" key="6">
    <source>
        <dbReference type="ARBA" id="ARBA00023002"/>
    </source>
</evidence>
<feature type="domain" description="Peptidase C39" evidence="11">
    <location>
        <begin position="7"/>
        <end position="119"/>
    </location>
</feature>
<evidence type="ECO:0000313" key="13">
    <source>
        <dbReference type="Proteomes" id="UP000274046"/>
    </source>
</evidence>
<keyword evidence="6" id="KW-0560">Oxidoreductase</keyword>
<feature type="transmembrane region" description="Helical" evidence="10">
    <location>
        <begin position="311"/>
        <end position="329"/>
    </location>
</feature>
<dbReference type="Pfam" id="PF07884">
    <property type="entry name" value="VKOR"/>
    <property type="match status" value="1"/>
</dbReference>
<dbReference type="GO" id="GO:0005524">
    <property type="term" value="F:ATP binding"/>
    <property type="evidence" value="ECO:0007669"/>
    <property type="project" value="InterPro"/>
</dbReference>
<dbReference type="RefSeq" id="WP_123204753.1">
    <property type="nucleotide sequence ID" value="NZ_RBEE01000006.1"/>
</dbReference>
<dbReference type="InterPro" id="IPR012932">
    <property type="entry name" value="VKOR"/>
</dbReference>
<feature type="transmembrane region" description="Helical" evidence="10">
    <location>
        <begin position="221"/>
        <end position="243"/>
    </location>
</feature>
<sequence length="520" mass="60019">MDKNIVQVLLGLLKALKISVTRKSVIEEVANHPDSPSISTISDLFDKWQIPNGAYQLTVEDLVEFPIPFIAHLNINNGEFALITAIEKDYIVASNERWENHKIYIDKFKEIFSGTALLAQREDNSGEIDYKSKRAEQRLDSLRLPALILAIIFVVMLALKNGTLLFPSFIILLILKIVGIFVSILLLIQHFDVKNPFIRSLCKTGRKVDCNMILSSKQSKLFGLISWAELGFFYFTSTWLFLISDVNQSSFSILAVVTMVTLPYTFYSIYFQAFIAKKWCVLCCIIQIVFWLELLVTISEVSFKNEIPITSIIRLSLYFFLVITSWLFIKPLLISAQQFPLIKSQLFHTKYNPVYFWALLEKQNKVSLLEQKQALIIGNAESEYTVTMAANINCTPCADAHKILEEWCMEKDSFKLQIVFVTSDSIKDSRKNVAAHLMALYRNDRDTMRHALNDWYNRMDKNYETWSLQFPVEIMNEDFKAVEIQNSWSQLAKIEFTPTLFINGSKVPPNFKVQELKYFI</sequence>
<dbReference type="Pfam" id="PF13462">
    <property type="entry name" value="Thioredoxin_4"/>
    <property type="match status" value="1"/>
</dbReference>
<name>A0A3N0BZS8_9SPHI</name>
<feature type="transmembrane region" description="Helical" evidence="10">
    <location>
        <begin position="141"/>
        <end position="159"/>
    </location>
</feature>
<keyword evidence="8" id="KW-1015">Disulfide bond</keyword>
<evidence type="ECO:0000256" key="1">
    <source>
        <dbReference type="ARBA" id="ARBA00004141"/>
    </source>
</evidence>
<feature type="transmembrane region" description="Helical" evidence="10">
    <location>
        <begin position="249"/>
        <end position="267"/>
    </location>
</feature>
<evidence type="ECO:0000256" key="2">
    <source>
        <dbReference type="ARBA" id="ARBA00006214"/>
    </source>
</evidence>
<dbReference type="InterPro" id="IPR012336">
    <property type="entry name" value="Thioredoxin-like_fold"/>
</dbReference>
<keyword evidence="4" id="KW-0874">Quinone</keyword>
<dbReference type="EMBL" id="RBEE01000006">
    <property type="protein sequence ID" value="RNL55416.1"/>
    <property type="molecule type" value="Genomic_DNA"/>
</dbReference>
<keyword evidence="9" id="KW-0676">Redox-active center</keyword>
<dbReference type="Gene3D" id="3.90.70.10">
    <property type="entry name" value="Cysteine proteinases"/>
    <property type="match status" value="1"/>
</dbReference>
<accession>A0A3N0BZS8</accession>
<evidence type="ECO:0000313" key="12">
    <source>
        <dbReference type="EMBL" id="RNL55416.1"/>
    </source>
</evidence>
<dbReference type="PROSITE" id="PS50990">
    <property type="entry name" value="PEPTIDASE_C39"/>
    <property type="match status" value="1"/>
</dbReference>
<dbReference type="AlphaFoldDB" id="A0A3N0BZS8"/>
<evidence type="ECO:0000256" key="5">
    <source>
        <dbReference type="ARBA" id="ARBA00022989"/>
    </source>
</evidence>
<protein>
    <recommendedName>
        <fullName evidence="11">Peptidase C39 domain-containing protein</fullName>
    </recommendedName>
</protein>
<feature type="transmembrane region" description="Helical" evidence="10">
    <location>
        <begin position="165"/>
        <end position="188"/>
    </location>
</feature>
<dbReference type="Pfam" id="PF03412">
    <property type="entry name" value="Peptidase_C39"/>
    <property type="match status" value="1"/>
</dbReference>
<dbReference type="InterPro" id="IPR005074">
    <property type="entry name" value="Peptidase_C39"/>
</dbReference>
<dbReference type="SUPFAM" id="SSF52833">
    <property type="entry name" value="Thioredoxin-like"/>
    <property type="match status" value="1"/>
</dbReference>
<dbReference type="Proteomes" id="UP000274046">
    <property type="component" value="Unassembled WGS sequence"/>
</dbReference>
<dbReference type="Gene3D" id="1.20.1440.130">
    <property type="entry name" value="VKOR domain"/>
    <property type="match status" value="1"/>
</dbReference>
<dbReference type="Gene3D" id="3.40.30.10">
    <property type="entry name" value="Glutaredoxin"/>
    <property type="match status" value="1"/>
</dbReference>
<organism evidence="12 13">
    <name type="scientific">Pedobacter jejuensis</name>
    <dbReference type="NCBI Taxonomy" id="1268550"/>
    <lineage>
        <taxon>Bacteria</taxon>
        <taxon>Pseudomonadati</taxon>
        <taxon>Bacteroidota</taxon>
        <taxon>Sphingobacteriia</taxon>
        <taxon>Sphingobacteriales</taxon>
        <taxon>Sphingobacteriaceae</taxon>
        <taxon>Pedobacter</taxon>
    </lineage>
</organism>
<dbReference type="GO" id="GO:0016491">
    <property type="term" value="F:oxidoreductase activity"/>
    <property type="evidence" value="ECO:0007669"/>
    <property type="project" value="UniProtKB-KW"/>
</dbReference>
<evidence type="ECO:0000256" key="9">
    <source>
        <dbReference type="ARBA" id="ARBA00023284"/>
    </source>
</evidence>
<dbReference type="GO" id="GO:0006508">
    <property type="term" value="P:proteolysis"/>
    <property type="evidence" value="ECO:0007669"/>
    <property type="project" value="InterPro"/>
</dbReference>
<dbReference type="SMART" id="SM00756">
    <property type="entry name" value="VKc"/>
    <property type="match status" value="1"/>
</dbReference>
<comment type="caution">
    <text evidence="12">The sequence shown here is derived from an EMBL/GenBank/DDBJ whole genome shotgun (WGS) entry which is preliminary data.</text>
</comment>